<keyword evidence="10 11" id="KW-0472">Membrane</keyword>
<dbReference type="PANTHER" id="PTHR30042:SF2">
    <property type="entry name" value="POTASSIUM-TRANSPORTING ATPASE KDPC SUBUNIT"/>
    <property type="match status" value="1"/>
</dbReference>
<evidence type="ECO:0000256" key="1">
    <source>
        <dbReference type="ARBA" id="ARBA00022448"/>
    </source>
</evidence>
<evidence type="ECO:0000256" key="3">
    <source>
        <dbReference type="ARBA" id="ARBA00022538"/>
    </source>
</evidence>
<comment type="subcellular location">
    <subcellularLocation>
        <location evidence="11">Cell membrane</location>
        <topology evidence="11">Single-pass membrane protein</topology>
    </subcellularLocation>
</comment>
<gene>
    <name evidence="11 12" type="primary">kdpC</name>
    <name evidence="12" type="ORF">NWE73_18050</name>
</gene>
<dbReference type="NCBIfam" id="TIGR00681">
    <property type="entry name" value="kdpC"/>
    <property type="match status" value="1"/>
</dbReference>
<evidence type="ECO:0000256" key="2">
    <source>
        <dbReference type="ARBA" id="ARBA00022475"/>
    </source>
</evidence>
<evidence type="ECO:0000256" key="7">
    <source>
        <dbReference type="ARBA" id="ARBA00022958"/>
    </source>
</evidence>
<evidence type="ECO:0000256" key="4">
    <source>
        <dbReference type="ARBA" id="ARBA00022692"/>
    </source>
</evidence>
<evidence type="ECO:0000313" key="12">
    <source>
        <dbReference type="EMBL" id="MDG0818290.1"/>
    </source>
</evidence>
<sequence length="183" mass="19960">MKNLFIGIRIFVVLSVLTGVAYPLLITGIGQGLFSRQAGGSLIYQDNILVGSDLLAQKFQKKSYFWPRPSAADYNGSSSAASNQSVGNEALLKAVAERKTQGLTRDLLYASGSGLDPHISPAAANDQVERIVGERKLNLEQRDLVLKLVRDYTEARQWGFLGEPRVNVLKLNLALDTTLGKVL</sequence>
<keyword evidence="13" id="KW-1185">Reference proteome</keyword>
<dbReference type="EMBL" id="JANRMI010000007">
    <property type="protein sequence ID" value="MDG0818290.1"/>
    <property type="molecule type" value="Genomic_DNA"/>
</dbReference>
<dbReference type="RefSeq" id="WP_277579765.1">
    <property type="nucleotide sequence ID" value="NZ_JANRMI010000007.1"/>
</dbReference>
<evidence type="ECO:0000256" key="5">
    <source>
        <dbReference type="ARBA" id="ARBA00022741"/>
    </source>
</evidence>
<protein>
    <recommendedName>
        <fullName evidence="11">Potassium-transporting ATPase KdpC subunit</fullName>
    </recommendedName>
    <alternativeName>
        <fullName evidence="11">ATP phosphohydrolase [potassium-transporting] C chain</fullName>
    </alternativeName>
    <alternativeName>
        <fullName evidence="11">Potassium-binding and translocating subunit C</fullName>
    </alternativeName>
    <alternativeName>
        <fullName evidence="11">Potassium-translocating ATPase C chain</fullName>
    </alternativeName>
</protein>
<comment type="caution">
    <text evidence="12">The sequence shown here is derived from an EMBL/GenBank/DDBJ whole genome shotgun (WGS) entry which is preliminary data.</text>
</comment>
<comment type="similarity">
    <text evidence="11">Belongs to the KdpC family.</text>
</comment>
<keyword evidence="7 11" id="KW-0630">Potassium</keyword>
<dbReference type="PIRSF" id="PIRSF001296">
    <property type="entry name" value="K_ATPase_KdpC"/>
    <property type="match status" value="1"/>
</dbReference>
<keyword evidence="4 11" id="KW-0812">Transmembrane</keyword>
<name>A0ABT6DN32_9BACT</name>
<dbReference type="NCBIfam" id="NF001454">
    <property type="entry name" value="PRK00315.1"/>
    <property type="match status" value="1"/>
</dbReference>
<keyword evidence="3 11" id="KW-0633">Potassium transport</keyword>
<keyword evidence="6 11" id="KW-0067">ATP-binding</keyword>
<comment type="function">
    <text evidence="11">Part of the high-affinity ATP-driven potassium transport (or Kdp) system, which catalyzes the hydrolysis of ATP coupled with the electrogenic transport of potassium into the cytoplasm. This subunit acts as a catalytic chaperone that increases the ATP-binding affinity of the ATP-hydrolyzing subunit KdpB by the formation of a transient KdpB/KdpC/ATP ternary complex.</text>
</comment>
<dbReference type="PANTHER" id="PTHR30042">
    <property type="entry name" value="POTASSIUM-TRANSPORTING ATPASE C CHAIN"/>
    <property type="match status" value="1"/>
</dbReference>
<keyword evidence="5 11" id="KW-0547">Nucleotide-binding</keyword>
<evidence type="ECO:0000256" key="9">
    <source>
        <dbReference type="ARBA" id="ARBA00023065"/>
    </source>
</evidence>
<proteinExistence type="inferred from homology"/>
<dbReference type="HAMAP" id="MF_00276">
    <property type="entry name" value="KdpC"/>
    <property type="match status" value="1"/>
</dbReference>
<evidence type="ECO:0000256" key="11">
    <source>
        <dbReference type="HAMAP-Rule" id="MF_00276"/>
    </source>
</evidence>
<comment type="subunit">
    <text evidence="11">The system is composed of three essential subunits: KdpA, KdpB and KdpC.</text>
</comment>
<evidence type="ECO:0000313" key="13">
    <source>
        <dbReference type="Proteomes" id="UP001152321"/>
    </source>
</evidence>
<evidence type="ECO:0000256" key="8">
    <source>
        <dbReference type="ARBA" id="ARBA00022989"/>
    </source>
</evidence>
<dbReference type="InterPro" id="IPR003820">
    <property type="entry name" value="KdpC"/>
</dbReference>
<keyword evidence="9 11" id="KW-0406">Ion transport</keyword>
<dbReference type="Proteomes" id="UP001152321">
    <property type="component" value="Unassembled WGS sequence"/>
</dbReference>
<keyword evidence="1 11" id="KW-0813">Transport</keyword>
<accession>A0ABT6DN32</accession>
<feature type="transmembrane region" description="Helical" evidence="11">
    <location>
        <begin position="6"/>
        <end position="26"/>
    </location>
</feature>
<reference evidence="12" key="1">
    <citation type="submission" date="2022-08" db="EMBL/GenBank/DDBJ databases">
        <title>Novel Bdellovibrio Species Isolated from Svalbard: Designation Bdellovibrio svalbardensis.</title>
        <authorList>
            <person name="Mitchell R.J."/>
            <person name="Choi S.Y."/>
        </authorList>
    </citation>
    <scope>NUCLEOTIDE SEQUENCE</scope>
    <source>
        <strain evidence="12">PAP01</strain>
    </source>
</reference>
<evidence type="ECO:0000256" key="10">
    <source>
        <dbReference type="ARBA" id="ARBA00023136"/>
    </source>
</evidence>
<keyword evidence="8 11" id="KW-1133">Transmembrane helix</keyword>
<evidence type="ECO:0000256" key="6">
    <source>
        <dbReference type="ARBA" id="ARBA00022840"/>
    </source>
</evidence>
<organism evidence="12 13">
    <name type="scientific">Bdellovibrio svalbardensis</name>
    <dbReference type="NCBI Taxonomy" id="2972972"/>
    <lineage>
        <taxon>Bacteria</taxon>
        <taxon>Pseudomonadati</taxon>
        <taxon>Bdellovibrionota</taxon>
        <taxon>Bdellovibrionia</taxon>
        <taxon>Bdellovibrionales</taxon>
        <taxon>Pseudobdellovibrionaceae</taxon>
        <taxon>Bdellovibrio</taxon>
    </lineage>
</organism>
<keyword evidence="2 11" id="KW-1003">Cell membrane</keyword>
<dbReference type="Pfam" id="PF02669">
    <property type="entry name" value="KdpC"/>
    <property type="match status" value="1"/>
</dbReference>